<dbReference type="GO" id="GO:0008017">
    <property type="term" value="F:microtubule binding"/>
    <property type="evidence" value="ECO:0007669"/>
    <property type="project" value="TreeGrafter"/>
</dbReference>
<feature type="compositionally biased region" description="Low complexity" evidence="2">
    <location>
        <begin position="130"/>
        <end position="142"/>
    </location>
</feature>
<dbReference type="GO" id="GO:0051225">
    <property type="term" value="P:spindle assembly"/>
    <property type="evidence" value="ECO:0007669"/>
    <property type="project" value="TreeGrafter"/>
</dbReference>
<dbReference type="Proteomes" id="UP000825729">
    <property type="component" value="Unassembled WGS sequence"/>
</dbReference>
<accession>A0AAV7DW97</accession>
<feature type="region of interest" description="Disordered" evidence="2">
    <location>
        <begin position="207"/>
        <end position="330"/>
    </location>
</feature>
<organism evidence="3 4">
    <name type="scientific">Aristolochia fimbriata</name>
    <name type="common">White veined hardy Dutchman's pipe vine</name>
    <dbReference type="NCBI Taxonomy" id="158543"/>
    <lineage>
        <taxon>Eukaryota</taxon>
        <taxon>Viridiplantae</taxon>
        <taxon>Streptophyta</taxon>
        <taxon>Embryophyta</taxon>
        <taxon>Tracheophyta</taxon>
        <taxon>Spermatophyta</taxon>
        <taxon>Magnoliopsida</taxon>
        <taxon>Magnoliidae</taxon>
        <taxon>Piperales</taxon>
        <taxon>Aristolochiaceae</taxon>
        <taxon>Aristolochia</taxon>
    </lineage>
</organism>
<dbReference type="AlphaFoldDB" id="A0AAV7DW97"/>
<feature type="region of interest" description="Disordered" evidence="2">
    <location>
        <begin position="123"/>
        <end position="183"/>
    </location>
</feature>
<sequence length="565" mass="61179">MVAAISATPAAKTQQEEGSRNQPSRPPLLPSEKDNGGFLSKRPKGREVTSRYLSTPSTSSSSRRCPSPLVSRTTPSTDPSVKRSQSAERRRSSTGAGPTDAAKMLWTSTRSLSVSFQGESFSLPISKQKPAPNSSAAAAATPDRSRRTTPLRGKPDGPRQLENSKPLEHHRWPARSRQSNPLTRSLDCTVEKFSRVAATPNAAVRASFDGSDCASSQDLATSDTDSVSSGSNSGVSETAGVGGGRSTPRRMAVPARFWQETNSRLRRLHDPSTPKVGTTKKTYSDSPVSSPRTNRGLSSPIRGPARPASPSKLSTSSPRGMPSPSRVRPSASCFSNDQLCNGTPSILSFALDVRRGKMGENRIEEAHLLRLLHNRHLQWRFTNARVNAALSVQKLTAKRNLYNAWIATSELRNSVTVKRVQLQSWRQTLKLITILKGQLPYLEEWALVEREHSNCLLGAIEDLKASTLRLPVAEGAKADIQKVKVAVGSAVDVMQAMGSSICFLLSKVEGMNSLVTDLARVAAQERALLARCKDLLSSLAAMQVEEASLRGHLLQLKHVASLTQL</sequence>
<comment type="caution">
    <text evidence="3">The sequence shown here is derived from an EMBL/GenBank/DDBJ whole genome shotgun (WGS) entry which is preliminary data.</text>
</comment>
<feature type="region of interest" description="Disordered" evidence="2">
    <location>
        <begin position="1"/>
        <end position="104"/>
    </location>
</feature>
<dbReference type="PANTHER" id="PTHR31807">
    <property type="entry name" value="AUGMIN FAMILY MEMBER"/>
    <property type="match status" value="1"/>
</dbReference>
<dbReference type="GO" id="GO:0005880">
    <property type="term" value="C:nuclear microtubule"/>
    <property type="evidence" value="ECO:0007669"/>
    <property type="project" value="TreeGrafter"/>
</dbReference>
<dbReference type="GO" id="GO:0005737">
    <property type="term" value="C:cytoplasm"/>
    <property type="evidence" value="ECO:0007669"/>
    <property type="project" value="TreeGrafter"/>
</dbReference>
<evidence type="ECO:0000313" key="4">
    <source>
        <dbReference type="Proteomes" id="UP000825729"/>
    </source>
</evidence>
<protein>
    <recommendedName>
        <fullName evidence="5">QWRF motif-containing protein 2</fullName>
    </recommendedName>
</protein>
<dbReference type="InterPro" id="IPR007573">
    <property type="entry name" value="QWRF"/>
</dbReference>
<evidence type="ECO:0000256" key="2">
    <source>
        <dbReference type="SAM" id="MobiDB-lite"/>
    </source>
</evidence>
<feature type="compositionally biased region" description="Polar residues" evidence="2">
    <location>
        <begin position="275"/>
        <end position="297"/>
    </location>
</feature>
<keyword evidence="4" id="KW-1185">Reference proteome</keyword>
<dbReference type="PANTHER" id="PTHR31807:SF2">
    <property type="entry name" value="PROTEIN SNOWY COTYLEDON 3"/>
    <property type="match status" value="1"/>
</dbReference>
<evidence type="ECO:0008006" key="5">
    <source>
        <dbReference type="Google" id="ProtNLM"/>
    </source>
</evidence>
<dbReference type="EMBL" id="JAINDJ010000008">
    <property type="protein sequence ID" value="KAG9439846.1"/>
    <property type="molecule type" value="Genomic_DNA"/>
</dbReference>
<dbReference type="Pfam" id="PF04484">
    <property type="entry name" value="QWRF"/>
    <property type="match status" value="1"/>
</dbReference>
<comment type="similarity">
    <text evidence="1">Belongs to the QWRF family.</text>
</comment>
<feature type="compositionally biased region" description="Polar residues" evidence="2">
    <location>
        <begin position="73"/>
        <end position="84"/>
    </location>
</feature>
<feature type="compositionally biased region" description="Low complexity" evidence="2">
    <location>
        <begin position="221"/>
        <end position="236"/>
    </location>
</feature>
<name>A0AAV7DW97_ARIFI</name>
<feature type="compositionally biased region" description="Low complexity" evidence="2">
    <location>
        <begin position="50"/>
        <end position="72"/>
    </location>
</feature>
<evidence type="ECO:0000256" key="1">
    <source>
        <dbReference type="ARBA" id="ARBA00010016"/>
    </source>
</evidence>
<evidence type="ECO:0000313" key="3">
    <source>
        <dbReference type="EMBL" id="KAG9439846.1"/>
    </source>
</evidence>
<proteinExistence type="inferred from homology"/>
<gene>
    <name evidence="3" type="ORF">H6P81_020011</name>
</gene>
<reference evidence="3 4" key="1">
    <citation type="submission" date="2021-07" db="EMBL/GenBank/DDBJ databases">
        <title>The Aristolochia fimbriata genome: insights into angiosperm evolution, floral development and chemical biosynthesis.</title>
        <authorList>
            <person name="Jiao Y."/>
        </authorList>
    </citation>
    <scope>NUCLEOTIDE SEQUENCE [LARGE SCALE GENOMIC DNA]</scope>
    <source>
        <strain evidence="3">IBCAS-2021</strain>
        <tissue evidence="3">Leaf</tissue>
    </source>
</reference>